<organism evidence="1 2">
    <name type="scientific">Candidatus Pelethenecus faecipullorum</name>
    <dbReference type="NCBI Taxonomy" id="2840900"/>
    <lineage>
        <taxon>Bacteria</taxon>
        <taxon>Bacillati</taxon>
        <taxon>Mycoplasmatota</taxon>
        <taxon>Mollicutes</taxon>
        <taxon>Candidatus Pelethenecus</taxon>
    </lineage>
</organism>
<protein>
    <submittedName>
        <fullName evidence="1">Hemolysin activation protein</fullName>
    </submittedName>
</protein>
<gene>
    <name evidence="1" type="ORF">IAD46_05815</name>
</gene>
<name>A0A9D1GSC5_9MOLU</name>
<sequence>MQPFKTDISVLIIFFTRHEIFKKVFAEVKKARPARLFLYQDGPREGRPDDVENIKKCREIAEDIDWECEVHRYYQEKNVGVDPSGYIADTWAFSLTDKCIVLEDDIIPSPSLFSFHKELLDYYENDDRIMLISGMNLEEVSPNIQSDYFFSYTTITLAWSSWSRVVREWDKAYSFLDDDEKARKFKQFIKKNHLANNIPKLCDAHRKSGIEHFESILFSNQYLHEGLTIVPSKNLALHIGIDPDSAHYTTELQYLPKPLQKMSTMKVFEIDTSNIQHPKEIIVDRKYQKYVYWMHGWNHPVLKFFRFIGMCGKKLLHGRFSEVVQDCKKRLKK</sequence>
<dbReference type="AlphaFoldDB" id="A0A9D1GSC5"/>
<dbReference type="Proteomes" id="UP000886758">
    <property type="component" value="Unassembled WGS sequence"/>
</dbReference>
<dbReference type="SUPFAM" id="SSF53448">
    <property type="entry name" value="Nucleotide-diphospho-sugar transferases"/>
    <property type="match status" value="1"/>
</dbReference>
<evidence type="ECO:0000313" key="2">
    <source>
        <dbReference type="Proteomes" id="UP000886758"/>
    </source>
</evidence>
<accession>A0A9D1GSC5</accession>
<evidence type="ECO:0000313" key="1">
    <source>
        <dbReference type="EMBL" id="HIT50528.1"/>
    </source>
</evidence>
<proteinExistence type="predicted"/>
<dbReference type="InterPro" id="IPR029044">
    <property type="entry name" value="Nucleotide-diphossugar_trans"/>
</dbReference>
<reference evidence="1" key="2">
    <citation type="journal article" date="2021" name="PeerJ">
        <title>Extensive microbial diversity within the chicken gut microbiome revealed by metagenomics and culture.</title>
        <authorList>
            <person name="Gilroy R."/>
            <person name="Ravi A."/>
            <person name="Getino M."/>
            <person name="Pursley I."/>
            <person name="Horton D.L."/>
            <person name="Alikhan N.F."/>
            <person name="Baker D."/>
            <person name="Gharbi K."/>
            <person name="Hall N."/>
            <person name="Watson M."/>
            <person name="Adriaenssens E.M."/>
            <person name="Foster-Nyarko E."/>
            <person name="Jarju S."/>
            <person name="Secka A."/>
            <person name="Antonio M."/>
            <person name="Oren A."/>
            <person name="Chaudhuri R.R."/>
            <person name="La Ragione R."/>
            <person name="Hildebrand F."/>
            <person name="Pallen M.J."/>
        </authorList>
    </citation>
    <scope>NUCLEOTIDE SEQUENCE</scope>
    <source>
        <strain evidence="1">ChiW17-6978</strain>
    </source>
</reference>
<dbReference type="Gene3D" id="3.90.550.10">
    <property type="entry name" value="Spore Coat Polysaccharide Biosynthesis Protein SpsA, Chain A"/>
    <property type="match status" value="1"/>
</dbReference>
<dbReference type="EMBL" id="DVLF01000179">
    <property type="protein sequence ID" value="HIT50528.1"/>
    <property type="molecule type" value="Genomic_DNA"/>
</dbReference>
<comment type="caution">
    <text evidence="1">The sequence shown here is derived from an EMBL/GenBank/DDBJ whole genome shotgun (WGS) entry which is preliminary data.</text>
</comment>
<reference evidence="1" key="1">
    <citation type="submission" date="2020-10" db="EMBL/GenBank/DDBJ databases">
        <authorList>
            <person name="Gilroy R."/>
        </authorList>
    </citation>
    <scope>NUCLEOTIDE SEQUENCE</scope>
    <source>
        <strain evidence="1">ChiW17-6978</strain>
    </source>
</reference>